<dbReference type="RefSeq" id="WP_377013400.1">
    <property type="nucleotide sequence ID" value="NZ_JBHSLV010000077.1"/>
</dbReference>
<dbReference type="InterPro" id="IPR008579">
    <property type="entry name" value="UGlyAH_Cupin_dom"/>
</dbReference>
<name>A0ABW0HHW7_9HYPH</name>
<sequence>MALKMMLAGAAAMMLRQIPLVAPVEQAPVVSHALDELPMEPAPIEPSWVIAGEPNARVGLHSRSGDDAASTAVWDCTAGEFRWFFDWDETVMILEGEVHVTAQDGSQRTLRQGDIAYFAGKTWATWRIDTYVRKIAFCRKRLPVPVALAYQLRNMLRGDRGSQGGLAA</sequence>
<dbReference type="PANTHER" id="PTHR40943">
    <property type="entry name" value="CYTOPLASMIC PROTEIN-RELATED"/>
    <property type="match status" value="1"/>
</dbReference>
<evidence type="ECO:0000313" key="3">
    <source>
        <dbReference type="Proteomes" id="UP001596104"/>
    </source>
</evidence>
<dbReference type="PANTHER" id="PTHR40943:SF1">
    <property type="entry name" value="CYTOPLASMIC PROTEIN"/>
    <property type="match status" value="1"/>
</dbReference>
<dbReference type="Proteomes" id="UP001596104">
    <property type="component" value="Unassembled WGS sequence"/>
</dbReference>
<organism evidence="2 3">
    <name type="scientific">Bosea vestrisii</name>
    <dbReference type="NCBI Taxonomy" id="151416"/>
    <lineage>
        <taxon>Bacteria</taxon>
        <taxon>Pseudomonadati</taxon>
        <taxon>Pseudomonadota</taxon>
        <taxon>Alphaproteobacteria</taxon>
        <taxon>Hyphomicrobiales</taxon>
        <taxon>Boseaceae</taxon>
        <taxon>Bosea</taxon>
    </lineage>
</organism>
<reference evidence="3" key="1">
    <citation type="journal article" date="2019" name="Int. J. Syst. Evol. Microbiol.">
        <title>The Global Catalogue of Microorganisms (GCM) 10K type strain sequencing project: providing services to taxonomists for standard genome sequencing and annotation.</title>
        <authorList>
            <consortium name="The Broad Institute Genomics Platform"/>
            <consortium name="The Broad Institute Genome Sequencing Center for Infectious Disease"/>
            <person name="Wu L."/>
            <person name="Ma J."/>
        </authorList>
    </citation>
    <scope>NUCLEOTIDE SEQUENCE [LARGE SCALE GENOMIC DNA]</scope>
    <source>
        <strain evidence="3">CGMCC 1.16326</strain>
    </source>
</reference>
<keyword evidence="3" id="KW-1185">Reference proteome</keyword>
<feature type="domain" description="(S)-ureidoglycine aminohydrolase cupin" evidence="1">
    <location>
        <begin position="65"/>
        <end position="135"/>
    </location>
</feature>
<protein>
    <submittedName>
        <fullName evidence="2">Cupin domain-containing protein</fullName>
    </submittedName>
</protein>
<dbReference type="InterPro" id="IPR011051">
    <property type="entry name" value="RmlC_Cupin_sf"/>
</dbReference>
<gene>
    <name evidence="2" type="ORF">ACFPPC_29195</name>
</gene>
<comment type="caution">
    <text evidence="2">The sequence shown here is derived from an EMBL/GenBank/DDBJ whole genome shotgun (WGS) entry which is preliminary data.</text>
</comment>
<proteinExistence type="predicted"/>
<dbReference type="Gene3D" id="2.60.120.10">
    <property type="entry name" value="Jelly Rolls"/>
    <property type="match status" value="1"/>
</dbReference>
<evidence type="ECO:0000313" key="2">
    <source>
        <dbReference type="EMBL" id="MFC5396730.1"/>
    </source>
</evidence>
<evidence type="ECO:0000259" key="1">
    <source>
        <dbReference type="Pfam" id="PF05899"/>
    </source>
</evidence>
<dbReference type="EMBL" id="JBHSLV010000077">
    <property type="protein sequence ID" value="MFC5396730.1"/>
    <property type="molecule type" value="Genomic_DNA"/>
</dbReference>
<dbReference type="Pfam" id="PF05899">
    <property type="entry name" value="Cupin_3"/>
    <property type="match status" value="1"/>
</dbReference>
<accession>A0ABW0HHW7</accession>
<dbReference type="CDD" id="cd02227">
    <property type="entry name" value="cupin_TM1112-like"/>
    <property type="match status" value="1"/>
</dbReference>
<dbReference type="SUPFAM" id="SSF51182">
    <property type="entry name" value="RmlC-like cupins"/>
    <property type="match status" value="1"/>
</dbReference>
<dbReference type="InterPro" id="IPR014710">
    <property type="entry name" value="RmlC-like_jellyroll"/>
</dbReference>